<proteinExistence type="predicted"/>
<feature type="region of interest" description="Disordered" evidence="1">
    <location>
        <begin position="155"/>
        <end position="179"/>
    </location>
</feature>
<dbReference type="RefSeq" id="WP_055122684.1">
    <property type="nucleotide sequence ID" value="NZ_LKST01000003.1"/>
</dbReference>
<keyword evidence="4" id="KW-1185">Reference proteome</keyword>
<name>A0A0Q0YBS4_9CORY</name>
<evidence type="ECO:0000256" key="1">
    <source>
        <dbReference type="SAM" id="MobiDB-lite"/>
    </source>
</evidence>
<comment type="caution">
    <text evidence="3">The sequence shown here is derived from an EMBL/GenBank/DDBJ whole genome shotgun (WGS) entry which is preliminary data.</text>
</comment>
<evidence type="ECO:0000256" key="2">
    <source>
        <dbReference type="SAM" id="Phobius"/>
    </source>
</evidence>
<evidence type="ECO:0008006" key="5">
    <source>
        <dbReference type="Google" id="ProtNLM"/>
    </source>
</evidence>
<feature type="transmembrane region" description="Helical" evidence="2">
    <location>
        <begin position="12"/>
        <end position="32"/>
    </location>
</feature>
<evidence type="ECO:0000313" key="3">
    <source>
        <dbReference type="EMBL" id="KQB83491.1"/>
    </source>
</evidence>
<evidence type="ECO:0000313" key="4">
    <source>
        <dbReference type="Proteomes" id="UP000050517"/>
    </source>
</evidence>
<keyword evidence="2" id="KW-0812">Transmembrane</keyword>
<dbReference type="Pfam" id="PF10969">
    <property type="entry name" value="DUF2771"/>
    <property type="match status" value="1"/>
</dbReference>
<dbReference type="STRING" id="1544416.Cocul_01559"/>
<dbReference type="OrthoDB" id="4424536at2"/>
<dbReference type="EMBL" id="LKST01000003">
    <property type="protein sequence ID" value="KQB83491.1"/>
    <property type="molecule type" value="Genomic_DNA"/>
</dbReference>
<protein>
    <recommendedName>
        <fullName evidence="5">DUF2771 domain-containing protein</fullName>
    </recommendedName>
</protein>
<keyword evidence="2" id="KW-1133">Transmembrane helix</keyword>
<sequence length="179" mass="19738">MAARKKGKHRSLVQILALIITVVIVIVALYLFQTWWNNRPDPEPQDIRLTATVGEQSMELSPYMVCEVGATCEGGEVPTIGVGEEDALVLDLPEPVYDHHWSLLTIYDDPAYNDEKVYEGHQQRSVSVPGSVEPAEEGSPRPRLMVVEVNSALIGQDDQGEPTPFSTVWSVGNAEVPRS</sequence>
<organism evidence="3 4">
    <name type="scientific">Corynebacterium oculi</name>
    <dbReference type="NCBI Taxonomy" id="1544416"/>
    <lineage>
        <taxon>Bacteria</taxon>
        <taxon>Bacillati</taxon>
        <taxon>Actinomycetota</taxon>
        <taxon>Actinomycetes</taxon>
        <taxon>Mycobacteriales</taxon>
        <taxon>Corynebacteriaceae</taxon>
        <taxon>Corynebacterium</taxon>
    </lineage>
</organism>
<reference evidence="3 4" key="1">
    <citation type="submission" date="2015-10" db="EMBL/GenBank/DDBJ databases">
        <title>Corynebacteirum lowii and Corynebacterium oculi species nova, derived from human clinical disease and and emended description of Corynebacterium mastiditis.</title>
        <authorList>
            <person name="Bernard K."/>
            <person name="Pacheco A.L."/>
            <person name="Mcdougall C."/>
            <person name="Burtx T."/>
            <person name="Weibe D."/>
            <person name="Tyler S."/>
            <person name="Olson A.B."/>
            <person name="Cnockaert M."/>
            <person name="Eguchi H."/>
            <person name="Kuwahara T."/>
            <person name="Nakayama-Imaohji H."/>
            <person name="Boudewijins M."/>
            <person name="Van Hoecke F."/>
            <person name="Bernier A.-M."/>
            <person name="Vandamme P."/>
        </authorList>
    </citation>
    <scope>NUCLEOTIDE SEQUENCE [LARGE SCALE GENOMIC DNA]</scope>
    <source>
        <strain evidence="3 4">NML 130210</strain>
    </source>
</reference>
<dbReference type="AlphaFoldDB" id="A0A0Q0YBS4"/>
<dbReference type="InterPro" id="IPR024495">
    <property type="entry name" value="DUF2771"/>
</dbReference>
<accession>A0A0Q0YBS4</accession>
<keyword evidence="2" id="KW-0472">Membrane</keyword>
<dbReference type="PATRIC" id="fig|1544416.3.peg.1565"/>
<dbReference type="Proteomes" id="UP000050517">
    <property type="component" value="Unassembled WGS sequence"/>
</dbReference>
<feature type="region of interest" description="Disordered" evidence="1">
    <location>
        <begin position="119"/>
        <end position="140"/>
    </location>
</feature>
<gene>
    <name evidence="3" type="ORF">Cocul_01559</name>
</gene>